<keyword evidence="1" id="KW-0472">Membrane</keyword>
<protein>
    <submittedName>
        <fullName evidence="2">Uncharacterized protein</fullName>
    </submittedName>
</protein>
<name>A0A853FC95_9BURK</name>
<sequence>MDDVPEKTRRNLLVVSSALVLLWFLNAPLYGKATGLFDLSPGDAWRPWLAAVLVLAYFFLRFHTSPADAEERAAALRRYWQKIHKKKEIYIFSVSTAALARGSRPRILPFLDPKRAPHILVQCDLGRDSAGEVSDFRSNEVVVLWYRQPDTAHAQTNEVIKGNASLMFTDAVRIHYAVWSEGRFFWWPVLRWGVPYALSLAALAVCLGSIYGGLAIY</sequence>
<dbReference type="EMBL" id="JACCEW010000003">
    <property type="protein sequence ID" value="NYT37388.1"/>
    <property type="molecule type" value="Genomic_DNA"/>
</dbReference>
<gene>
    <name evidence="2" type="ORF">H0A68_10930</name>
</gene>
<feature type="transmembrane region" description="Helical" evidence="1">
    <location>
        <begin position="12"/>
        <end position="30"/>
    </location>
</feature>
<feature type="transmembrane region" description="Helical" evidence="1">
    <location>
        <begin position="45"/>
        <end position="62"/>
    </location>
</feature>
<keyword evidence="1" id="KW-1133">Transmembrane helix</keyword>
<reference evidence="2 3" key="1">
    <citation type="submission" date="2020-07" db="EMBL/GenBank/DDBJ databases">
        <title>Taxonomic revisions and descriptions of new bacterial species based on genomic comparisons in the high-G+C-content subgroup of the family Alcaligenaceae.</title>
        <authorList>
            <person name="Szabo A."/>
            <person name="Felfoldi T."/>
        </authorList>
    </citation>
    <scope>NUCLEOTIDE SEQUENCE [LARGE SCALE GENOMIC DNA]</scope>
    <source>
        <strain evidence="2 3">DSM 25264</strain>
    </source>
</reference>
<dbReference type="Proteomes" id="UP000580517">
    <property type="component" value="Unassembled WGS sequence"/>
</dbReference>
<accession>A0A853FC95</accession>
<dbReference type="AlphaFoldDB" id="A0A853FC95"/>
<keyword evidence="3" id="KW-1185">Reference proteome</keyword>
<keyword evidence="1" id="KW-0812">Transmembrane</keyword>
<organism evidence="2 3">
    <name type="scientific">Allopusillimonas soli</name>
    <dbReference type="NCBI Taxonomy" id="659016"/>
    <lineage>
        <taxon>Bacteria</taxon>
        <taxon>Pseudomonadati</taxon>
        <taxon>Pseudomonadota</taxon>
        <taxon>Betaproteobacteria</taxon>
        <taxon>Burkholderiales</taxon>
        <taxon>Alcaligenaceae</taxon>
        <taxon>Allopusillimonas</taxon>
    </lineage>
</organism>
<dbReference type="OrthoDB" id="9157689at2"/>
<evidence type="ECO:0000256" key="1">
    <source>
        <dbReference type="SAM" id="Phobius"/>
    </source>
</evidence>
<evidence type="ECO:0000313" key="3">
    <source>
        <dbReference type="Proteomes" id="UP000580517"/>
    </source>
</evidence>
<evidence type="ECO:0000313" key="2">
    <source>
        <dbReference type="EMBL" id="NYT37388.1"/>
    </source>
</evidence>
<dbReference type="RefSeq" id="WP_129969468.1">
    <property type="nucleotide sequence ID" value="NZ_JACCEW010000003.1"/>
</dbReference>
<proteinExistence type="predicted"/>
<feature type="transmembrane region" description="Helical" evidence="1">
    <location>
        <begin position="193"/>
        <end position="216"/>
    </location>
</feature>
<comment type="caution">
    <text evidence="2">The sequence shown here is derived from an EMBL/GenBank/DDBJ whole genome shotgun (WGS) entry which is preliminary data.</text>
</comment>